<reference evidence="2 3" key="2">
    <citation type="submission" date="2018-11" db="EMBL/GenBank/DDBJ databases">
        <authorList>
            <consortium name="Pathogen Informatics"/>
        </authorList>
    </citation>
    <scope>NUCLEOTIDE SEQUENCE [LARGE SCALE GENOMIC DNA]</scope>
</reference>
<gene>
    <name evidence="2" type="ORF">NBR_LOCUS5736</name>
</gene>
<feature type="compositionally biased region" description="Basic and acidic residues" evidence="1">
    <location>
        <begin position="49"/>
        <end position="67"/>
    </location>
</feature>
<keyword evidence="3" id="KW-1185">Reference proteome</keyword>
<sequence length="77" mass="8533">MVRQFGAEAYARSGNNTGVMLSVDEPQEPNPTNADSAEKSDDKDYDYESAIRHNDTVAKEPHRKGADLLDTVLKSHQ</sequence>
<name>A0A0N4XT45_NIPBR</name>
<dbReference type="AlphaFoldDB" id="A0A0N4XT45"/>
<evidence type="ECO:0000313" key="2">
    <source>
        <dbReference type="EMBL" id="VDL69325.1"/>
    </source>
</evidence>
<accession>A0A0N4XT45</accession>
<proteinExistence type="predicted"/>
<dbReference type="Proteomes" id="UP000271162">
    <property type="component" value="Unassembled WGS sequence"/>
</dbReference>
<protein>
    <submittedName>
        <fullName evidence="4">Catalase</fullName>
    </submittedName>
</protein>
<evidence type="ECO:0000256" key="1">
    <source>
        <dbReference type="SAM" id="MobiDB-lite"/>
    </source>
</evidence>
<evidence type="ECO:0000313" key="4">
    <source>
        <dbReference type="WBParaSite" id="NBR_0000573501-mRNA-1"/>
    </source>
</evidence>
<reference evidence="4" key="1">
    <citation type="submission" date="2016-04" db="UniProtKB">
        <authorList>
            <consortium name="WormBaseParasite"/>
        </authorList>
    </citation>
    <scope>IDENTIFICATION</scope>
</reference>
<dbReference type="EMBL" id="UYSL01019756">
    <property type="protein sequence ID" value="VDL69325.1"/>
    <property type="molecule type" value="Genomic_DNA"/>
</dbReference>
<dbReference type="WBParaSite" id="NBR_0000573501-mRNA-1">
    <property type="protein sequence ID" value="NBR_0000573501-mRNA-1"/>
    <property type="gene ID" value="NBR_0000573501"/>
</dbReference>
<evidence type="ECO:0000313" key="3">
    <source>
        <dbReference type="Proteomes" id="UP000271162"/>
    </source>
</evidence>
<feature type="region of interest" description="Disordered" evidence="1">
    <location>
        <begin position="1"/>
        <end position="77"/>
    </location>
</feature>
<organism evidence="4">
    <name type="scientific">Nippostrongylus brasiliensis</name>
    <name type="common">Rat hookworm</name>
    <dbReference type="NCBI Taxonomy" id="27835"/>
    <lineage>
        <taxon>Eukaryota</taxon>
        <taxon>Metazoa</taxon>
        <taxon>Ecdysozoa</taxon>
        <taxon>Nematoda</taxon>
        <taxon>Chromadorea</taxon>
        <taxon>Rhabditida</taxon>
        <taxon>Rhabditina</taxon>
        <taxon>Rhabditomorpha</taxon>
        <taxon>Strongyloidea</taxon>
        <taxon>Heligmosomidae</taxon>
        <taxon>Nippostrongylus</taxon>
    </lineage>
</organism>